<name>A0ABQ5VX50_9RHOB</name>
<gene>
    <name evidence="2" type="ORF">GCM10007939_21370</name>
</gene>
<evidence type="ECO:0008006" key="4">
    <source>
        <dbReference type="Google" id="ProtNLM"/>
    </source>
</evidence>
<sequence>MTVSSHVTELKKKHANLSSQVEASQRNPAADTLELSNLKREKLKLKEEIKRLSS</sequence>
<organism evidence="2 3">
    <name type="scientific">Amylibacter marinus</name>
    <dbReference type="NCBI Taxonomy" id="1475483"/>
    <lineage>
        <taxon>Bacteria</taxon>
        <taxon>Pseudomonadati</taxon>
        <taxon>Pseudomonadota</taxon>
        <taxon>Alphaproteobacteria</taxon>
        <taxon>Rhodobacterales</taxon>
        <taxon>Paracoccaceae</taxon>
        <taxon>Amylibacter</taxon>
    </lineage>
</organism>
<proteinExistence type="predicted"/>
<reference evidence="3" key="1">
    <citation type="journal article" date="2019" name="Int. J. Syst. Evol. Microbiol.">
        <title>The Global Catalogue of Microorganisms (GCM) 10K type strain sequencing project: providing services to taxonomists for standard genome sequencing and annotation.</title>
        <authorList>
            <consortium name="The Broad Institute Genomics Platform"/>
            <consortium name="The Broad Institute Genome Sequencing Center for Infectious Disease"/>
            <person name="Wu L."/>
            <person name="Ma J."/>
        </authorList>
    </citation>
    <scope>NUCLEOTIDE SEQUENCE [LARGE SCALE GENOMIC DNA]</scope>
    <source>
        <strain evidence="3">NBRC 110140</strain>
    </source>
</reference>
<dbReference type="Proteomes" id="UP001156694">
    <property type="component" value="Unassembled WGS sequence"/>
</dbReference>
<keyword evidence="3" id="KW-1185">Reference proteome</keyword>
<feature type="region of interest" description="Disordered" evidence="1">
    <location>
        <begin position="1"/>
        <end position="33"/>
    </location>
</feature>
<dbReference type="Pfam" id="PF04325">
    <property type="entry name" value="DUF465"/>
    <property type="match status" value="1"/>
</dbReference>
<evidence type="ECO:0000256" key="1">
    <source>
        <dbReference type="SAM" id="MobiDB-lite"/>
    </source>
</evidence>
<dbReference type="Gene3D" id="6.10.280.50">
    <property type="match status" value="1"/>
</dbReference>
<dbReference type="EMBL" id="BSNN01000006">
    <property type="protein sequence ID" value="GLQ35853.1"/>
    <property type="molecule type" value="Genomic_DNA"/>
</dbReference>
<dbReference type="InterPro" id="IPR038444">
    <property type="entry name" value="DUF465_sf"/>
</dbReference>
<dbReference type="RefSeq" id="WP_284378903.1">
    <property type="nucleotide sequence ID" value="NZ_BSNN01000006.1"/>
</dbReference>
<evidence type="ECO:0000313" key="2">
    <source>
        <dbReference type="EMBL" id="GLQ35853.1"/>
    </source>
</evidence>
<accession>A0ABQ5VX50</accession>
<comment type="caution">
    <text evidence="2">The sequence shown here is derived from an EMBL/GenBank/DDBJ whole genome shotgun (WGS) entry which is preliminary data.</text>
</comment>
<feature type="compositionally biased region" description="Polar residues" evidence="1">
    <location>
        <begin position="16"/>
        <end position="27"/>
    </location>
</feature>
<protein>
    <recommendedName>
        <fullName evidence="4">DUF465 domain-containing protein</fullName>
    </recommendedName>
</protein>
<evidence type="ECO:0000313" key="3">
    <source>
        <dbReference type="Proteomes" id="UP001156694"/>
    </source>
</evidence>
<dbReference type="InterPro" id="IPR007420">
    <property type="entry name" value="DUF465"/>
</dbReference>